<comment type="subcellular location">
    <subcellularLocation>
        <location evidence="1">Secreted</location>
    </subcellularLocation>
</comment>
<evidence type="ECO:0000313" key="7">
    <source>
        <dbReference type="EMBL" id="KAL2082324.1"/>
    </source>
</evidence>
<name>A0ABD1J572_9TELE</name>
<dbReference type="AlphaFoldDB" id="A0ABD1J572"/>
<keyword evidence="4 5" id="KW-0732">Signal</keyword>
<gene>
    <name evidence="7" type="ORF">ACEWY4_022142</name>
</gene>
<sequence length="98" mass="10702">MKLCCAVAVAVIVLALCCQGQSTAVTPDECCFSFYNKPVPVSRIKAYQETHAGCPQKAVVLTTVADKKMCVNQDFKQLQEIKDKLDDPFGTQTQASSR</sequence>
<dbReference type="GO" id="GO:0005615">
    <property type="term" value="C:extracellular space"/>
    <property type="evidence" value="ECO:0007669"/>
    <property type="project" value="UniProtKB-KW"/>
</dbReference>
<evidence type="ECO:0000256" key="4">
    <source>
        <dbReference type="ARBA" id="ARBA00022729"/>
    </source>
</evidence>
<dbReference type="Gene3D" id="2.40.50.40">
    <property type="match status" value="1"/>
</dbReference>
<organism evidence="7 8">
    <name type="scientific">Coilia grayii</name>
    <name type="common">Gray's grenadier anchovy</name>
    <dbReference type="NCBI Taxonomy" id="363190"/>
    <lineage>
        <taxon>Eukaryota</taxon>
        <taxon>Metazoa</taxon>
        <taxon>Chordata</taxon>
        <taxon>Craniata</taxon>
        <taxon>Vertebrata</taxon>
        <taxon>Euteleostomi</taxon>
        <taxon>Actinopterygii</taxon>
        <taxon>Neopterygii</taxon>
        <taxon>Teleostei</taxon>
        <taxon>Clupei</taxon>
        <taxon>Clupeiformes</taxon>
        <taxon>Clupeoidei</taxon>
        <taxon>Engraulidae</taxon>
        <taxon>Coilinae</taxon>
        <taxon>Coilia</taxon>
    </lineage>
</organism>
<evidence type="ECO:0000256" key="1">
    <source>
        <dbReference type="ARBA" id="ARBA00004613"/>
    </source>
</evidence>
<dbReference type="InterPro" id="IPR001811">
    <property type="entry name" value="Chemokine_IL8-like_dom"/>
</dbReference>
<dbReference type="PANTHER" id="PTHR12015">
    <property type="entry name" value="SMALL INDUCIBLE CYTOKINE A"/>
    <property type="match status" value="1"/>
</dbReference>
<accession>A0ABD1J572</accession>
<dbReference type="EMBL" id="JBHFQA010000019">
    <property type="protein sequence ID" value="KAL2082324.1"/>
    <property type="molecule type" value="Genomic_DNA"/>
</dbReference>
<keyword evidence="8" id="KW-1185">Reference proteome</keyword>
<reference evidence="7 8" key="1">
    <citation type="submission" date="2024-09" db="EMBL/GenBank/DDBJ databases">
        <title>A chromosome-level genome assembly of Gray's grenadier anchovy, Coilia grayii.</title>
        <authorList>
            <person name="Fu Z."/>
        </authorList>
    </citation>
    <scope>NUCLEOTIDE SEQUENCE [LARGE SCALE GENOMIC DNA]</scope>
    <source>
        <strain evidence="7">G4</strain>
        <tissue evidence="7">Muscle</tissue>
    </source>
</reference>
<protein>
    <recommendedName>
        <fullName evidence="6">Chemokine interleukin-8-like domain-containing protein</fullName>
    </recommendedName>
</protein>
<dbReference type="InterPro" id="IPR039809">
    <property type="entry name" value="Chemokine_b/g/d"/>
</dbReference>
<dbReference type="GO" id="GO:0005125">
    <property type="term" value="F:cytokine activity"/>
    <property type="evidence" value="ECO:0007669"/>
    <property type="project" value="UniProtKB-KW"/>
</dbReference>
<evidence type="ECO:0000256" key="5">
    <source>
        <dbReference type="SAM" id="SignalP"/>
    </source>
</evidence>
<keyword evidence="2" id="KW-0202">Cytokine</keyword>
<evidence type="ECO:0000256" key="2">
    <source>
        <dbReference type="ARBA" id="ARBA00022514"/>
    </source>
</evidence>
<dbReference type="Pfam" id="PF00048">
    <property type="entry name" value="IL8"/>
    <property type="match status" value="1"/>
</dbReference>
<dbReference type="PANTHER" id="PTHR12015:SF183">
    <property type="entry name" value="C-C MOTIF CHEMOKINE 3"/>
    <property type="match status" value="1"/>
</dbReference>
<feature type="chain" id="PRO_5044768185" description="Chemokine interleukin-8-like domain-containing protein" evidence="5">
    <location>
        <begin position="21"/>
        <end position="98"/>
    </location>
</feature>
<dbReference type="SMART" id="SM00199">
    <property type="entry name" value="SCY"/>
    <property type="match status" value="1"/>
</dbReference>
<keyword evidence="3" id="KW-0964">Secreted</keyword>
<comment type="caution">
    <text evidence="7">The sequence shown here is derived from an EMBL/GenBank/DDBJ whole genome shotgun (WGS) entry which is preliminary data.</text>
</comment>
<feature type="domain" description="Chemokine interleukin-8-like" evidence="6">
    <location>
        <begin position="27"/>
        <end position="85"/>
    </location>
</feature>
<proteinExistence type="predicted"/>
<dbReference type="InterPro" id="IPR036048">
    <property type="entry name" value="Interleukin_8-like_sf"/>
</dbReference>
<dbReference type="Proteomes" id="UP001591681">
    <property type="component" value="Unassembled WGS sequence"/>
</dbReference>
<evidence type="ECO:0000313" key="8">
    <source>
        <dbReference type="Proteomes" id="UP001591681"/>
    </source>
</evidence>
<evidence type="ECO:0000256" key="3">
    <source>
        <dbReference type="ARBA" id="ARBA00022525"/>
    </source>
</evidence>
<dbReference type="SUPFAM" id="SSF54117">
    <property type="entry name" value="Interleukin 8-like chemokines"/>
    <property type="match status" value="1"/>
</dbReference>
<evidence type="ECO:0000259" key="6">
    <source>
        <dbReference type="SMART" id="SM00199"/>
    </source>
</evidence>
<feature type="signal peptide" evidence="5">
    <location>
        <begin position="1"/>
        <end position="20"/>
    </location>
</feature>